<organism evidence="2 3">
    <name type="scientific">Dyella choica</name>
    <dbReference type="NCBI Taxonomy" id="1927959"/>
    <lineage>
        <taxon>Bacteria</taxon>
        <taxon>Pseudomonadati</taxon>
        <taxon>Pseudomonadota</taxon>
        <taxon>Gammaproteobacteria</taxon>
        <taxon>Lysobacterales</taxon>
        <taxon>Rhodanobacteraceae</taxon>
        <taxon>Dyella</taxon>
    </lineage>
</organism>
<dbReference type="Pfam" id="PF13557">
    <property type="entry name" value="Phenol_MetA_deg"/>
    <property type="match status" value="1"/>
</dbReference>
<dbReference type="InterPro" id="IPR025737">
    <property type="entry name" value="FApF"/>
</dbReference>
<dbReference type="Proteomes" id="UP000274358">
    <property type="component" value="Unassembled WGS sequence"/>
</dbReference>
<sequence length="315" mass="34315">MTCRRALSRVGLALLATSAYAACSETSASDVDRQSLGDAWWTGPMMANSAAALPKGHFLIEPYLYDVRSPQADNFGSLTYMEYGITNRLMAGLIPTFGYTRAANGSSSAGVETGDVSILAQYSLTPFREDSAIPAMALMVQESLPTGRYDRLRNPMVDAQGDGAYTTTVQLNTQTYFWMPNGRIVRMRLNAGGSFSHRTEVDGISIYGTPGGFHGYAKPGRAFNINAAWEYSMTQRWVLAFDLVYHYAEGTRMNGVADSMRVANRSGSSAYFGFAPAVEYNWRNNLGVLVGVRVFTGGHNSATTFTPAIALNYVH</sequence>
<reference evidence="2 3" key="1">
    <citation type="submission" date="2018-12" db="EMBL/GenBank/DDBJ databases">
        <title>Dyella dinghuensis sp. nov. DHOA06 and Dyella choica sp. nov. 4M-K27, isolated from forest soil.</title>
        <authorList>
            <person name="Qiu L.-H."/>
            <person name="Gao Z.-H."/>
        </authorList>
    </citation>
    <scope>NUCLEOTIDE SEQUENCE [LARGE SCALE GENOMIC DNA]</scope>
    <source>
        <strain evidence="2 3">4M-K27</strain>
    </source>
</reference>
<evidence type="ECO:0000313" key="3">
    <source>
        <dbReference type="Proteomes" id="UP000274358"/>
    </source>
</evidence>
<protein>
    <submittedName>
        <fullName evidence="2">Transporter</fullName>
    </submittedName>
</protein>
<dbReference type="AlphaFoldDB" id="A0A432M569"/>
<accession>A0A432M569</accession>
<keyword evidence="3" id="KW-1185">Reference proteome</keyword>
<feature type="chain" id="PRO_5019118711" evidence="1">
    <location>
        <begin position="22"/>
        <end position="315"/>
    </location>
</feature>
<name>A0A432M569_9GAMM</name>
<keyword evidence="1" id="KW-0732">Signal</keyword>
<dbReference type="OrthoDB" id="7240756at2"/>
<proteinExistence type="predicted"/>
<feature type="signal peptide" evidence="1">
    <location>
        <begin position="1"/>
        <end position="21"/>
    </location>
</feature>
<evidence type="ECO:0000256" key="1">
    <source>
        <dbReference type="SAM" id="SignalP"/>
    </source>
</evidence>
<dbReference type="EMBL" id="RYYV01000008">
    <property type="protein sequence ID" value="RUL74948.1"/>
    <property type="molecule type" value="Genomic_DNA"/>
</dbReference>
<evidence type="ECO:0000313" key="2">
    <source>
        <dbReference type="EMBL" id="RUL74948.1"/>
    </source>
</evidence>
<gene>
    <name evidence="2" type="ORF">EKH80_12780</name>
</gene>
<comment type="caution">
    <text evidence="2">The sequence shown here is derived from an EMBL/GenBank/DDBJ whole genome shotgun (WGS) entry which is preliminary data.</text>
</comment>